<keyword evidence="3" id="KW-0732">Signal</keyword>
<dbReference type="SUPFAM" id="SSF103088">
    <property type="entry name" value="OmpA-like"/>
    <property type="match status" value="1"/>
</dbReference>
<dbReference type="PRINTS" id="PR01217">
    <property type="entry name" value="PRICHEXTENSN"/>
</dbReference>
<feature type="chain" id="PRO_5045205710" evidence="3">
    <location>
        <begin position="21"/>
        <end position="262"/>
    </location>
</feature>
<feature type="region of interest" description="Disordered" evidence="2">
    <location>
        <begin position="146"/>
        <end position="262"/>
    </location>
</feature>
<feature type="compositionally biased region" description="Pro residues" evidence="2">
    <location>
        <begin position="217"/>
        <end position="226"/>
    </location>
</feature>
<dbReference type="PROSITE" id="PS51123">
    <property type="entry name" value="OMPA_2"/>
    <property type="match status" value="1"/>
</dbReference>
<evidence type="ECO:0000256" key="3">
    <source>
        <dbReference type="SAM" id="SignalP"/>
    </source>
</evidence>
<dbReference type="Gene3D" id="3.30.1330.60">
    <property type="entry name" value="OmpA-like domain"/>
    <property type="match status" value="1"/>
</dbReference>
<dbReference type="RefSeq" id="WP_209378809.1">
    <property type="nucleotide sequence ID" value="NZ_JAGIZB010000005.1"/>
</dbReference>
<accession>A0ABS4AC53</accession>
<evidence type="ECO:0000256" key="2">
    <source>
        <dbReference type="SAM" id="MobiDB-lite"/>
    </source>
</evidence>
<evidence type="ECO:0000256" key="1">
    <source>
        <dbReference type="PROSITE-ProRule" id="PRU00473"/>
    </source>
</evidence>
<keyword evidence="6" id="KW-1185">Reference proteome</keyword>
<feature type="signal peptide" evidence="3">
    <location>
        <begin position="1"/>
        <end position="20"/>
    </location>
</feature>
<protein>
    <submittedName>
        <fullName evidence="5">OmpA family protein</fullName>
    </submittedName>
</protein>
<dbReference type="EMBL" id="JAGIZB010000005">
    <property type="protein sequence ID" value="MBP0444583.1"/>
    <property type="molecule type" value="Genomic_DNA"/>
</dbReference>
<name>A0ABS4AC53_9PROT</name>
<organism evidence="5 6">
    <name type="scientific">Pararoseomonas baculiformis</name>
    <dbReference type="NCBI Taxonomy" id="2820812"/>
    <lineage>
        <taxon>Bacteria</taxon>
        <taxon>Pseudomonadati</taxon>
        <taxon>Pseudomonadota</taxon>
        <taxon>Alphaproteobacteria</taxon>
        <taxon>Acetobacterales</taxon>
        <taxon>Acetobacteraceae</taxon>
        <taxon>Pararoseomonas</taxon>
    </lineage>
</organism>
<dbReference type="InterPro" id="IPR036737">
    <property type="entry name" value="OmpA-like_sf"/>
</dbReference>
<keyword evidence="1" id="KW-0472">Membrane</keyword>
<dbReference type="InterPro" id="IPR006665">
    <property type="entry name" value="OmpA-like"/>
</dbReference>
<dbReference type="Proteomes" id="UP000681594">
    <property type="component" value="Unassembled WGS sequence"/>
</dbReference>
<reference evidence="5 6" key="1">
    <citation type="submission" date="2021-03" db="EMBL/GenBank/DDBJ databases">
        <authorList>
            <person name="So Y."/>
        </authorList>
    </citation>
    <scope>NUCLEOTIDE SEQUENCE [LARGE SCALE GENOMIC DNA]</scope>
    <source>
        <strain evidence="5 6">SSH11</strain>
    </source>
</reference>
<feature type="domain" description="OmpA-like" evidence="4">
    <location>
        <begin position="34"/>
        <end position="146"/>
    </location>
</feature>
<comment type="caution">
    <text evidence="5">The sequence shown here is derived from an EMBL/GenBank/DDBJ whole genome shotgun (WGS) entry which is preliminary data.</text>
</comment>
<evidence type="ECO:0000313" key="5">
    <source>
        <dbReference type="EMBL" id="MBP0444583.1"/>
    </source>
</evidence>
<feature type="compositionally biased region" description="Pro residues" evidence="2">
    <location>
        <begin position="165"/>
        <end position="179"/>
    </location>
</feature>
<evidence type="ECO:0000259" key="4">
    <source>
        <dbReference type="PROSITE" id="PS51123"/>
    </source>
</evidence>
<proteinExistence type="predicted"/>
<evidence type="ECO:0000313" key="6">
    <source>
        <dbReference type="Proteomes" id="UP000681594"/>
    </source>
</evidence>
<sequence length="262" mass="27213">MTPLRVAALLLALSTGPALAQAPGRPPPPFNCIGAEELEDDVFAVPFEAGRDRLADSARSGLLAAAELLKREPDRNACILGHAQREGGQQTSVQLAARRARAVREALRAAGLPESRLRSEARVAGFSRTTGNTVARSVSIVVMPATAPEPERVAPGTRQPGTREPAPPMTPPPAPPAEAPPRETTRPPAAPPATPPARETTPPPAPPPADAPSRETIPPPAPPPVEAPARETTRPPPAPPAARDSTPPSTPPAEDPPASRRE</sequence>
<dbReference type="Pfam" id="PF00691">
    <property type="entry name" value="OmpA"/>
    <property type="match status" value="1"/>
</dbReference>
<feature type="compositionally biased region" description="Pro residues" evidence="2">
    <location>
        <begin position="188"/>
        <end position="210"/>
    </location>
</feature>
<gene>
    <name evidence="5" type="ORF">J8J14_07285</name>
</gene>